<name>A0A7S3PYZ2_9STRA</name>
<evidence type="ECO:0000256" key="8">
    <source>
        <dbReference type="SAM" id="MobiDB-lite"/>
    </source>
</evidence>
<keyword evidence="2 7" id="KW-0645">Protease</keyword>
<feature type="transmembrane region" description="Helical" evidence="9">
    <location>
        <begin position="6"/>
        <end position="25"/>
    </location>
</feature>
<feature type="compositionally biased region" description="Low complexity" evidence="8">
    <location>
        <begin position="238"/>
        <end position="250"/>
    </location>
</feature>
<gene>
    <name evidence="11" type="ORF">CDEB00056_LOCUS5264</name>
</gene>
<feature type="domain" description="Peptidase A1" evidence="10">
    <location>
        <begin position="95"/>
        <end position="522"/>
    </location>
</feature>
<keyword evidence="4 7" id="KW-0378">Hydrolase</keyword>
<keyword evidence="9" id="KW-0812">Transmembrane</keyword>
<dbReference type="Pfam" id="PF00026">
    <property type="entry name" value="Asp"/>
    <property type="match status" value="1"/>
</dbReference>
<organism evidence="11">
    <name type="scientific">Chaetoceros debilis</name>
    <dbReference type="NCBI Taxonomy" id="122233"/>
    <lineage>
        <taxon>Eukaryota</taxon>
        <taxon>Sar</taxon>
        <taxon>Stramenopiles</taxon>
        <taxon>Ochrophyta</taxon>
        <taxon>Bacillariophyta</taxon>
        <taxon>Coscinodiscophyceae</taxon>
        <taxon>Chaetocerotophycidae</taxon>
        <taxon>Chaetocerotales</taxon>
        <taxon>Chaetocerotaceae</taxon>
        <taxon>Chaetoceros</taxon>
    </lineage>
</organism>
<evidence type="ECO:0000256" key="3">
    <source>
        <dbReference type="ARBA" id="ARBA00022729"/>
    </source>
</evidence>
<dbReference type="CDD" id="cd05471">
    <property type="entry name" value="pepsin_like"/>
    <property type="match status" value="1"/>
</dbReference>
<dbReference type="InterPro" id="IPR021109">
    <property type="entry name" value="Peptidase_aspartic_dom_sf"/>
</dbReference>
<dbReference type="GO" id="GO:0012505">
    <property type="term" value="C:endomembrane system"/>
    <property type="evidence" value="ECO:0007669"/>
    <property type="project" value="UniProtKB-SubCell"/>
</dbReference>
<evidence type="ECO:0000256" key="1">
    <source>
        <dbReference type="ARBA" id="ARBA00007447"/>
    </source>
</evidence>
<dbReference type="PRINTS" id="PR00792">
    <property type="entry name" value="PEPSIN"/>
</dbReference>
<evidence type="ECO:0000256" key="9">
    <source>
        <dbReference type="SAM" id="Phobius"/>
    </source>
</evidence>
<feature type="active site" evidence="6">
    <location>
        <position position="399"/>
    </location>
</feature>
<dbReference type="InterPro" id="IPR033121">
    <property type="entry name" value="PEPTIDASE_A1"/>
</dbReference>
<evidence type="ECO:0000256" key="6">
    <source>
        <dbReference type="PIRSR" id="PIRSR601461-1"/>
    </source>
</evidence>
<sequence>MTGPKIYFIWITSFTIAVSAATISIEEQHQRTFSDYDDNDNDEVFKDPSMSSLSSLNAMDTASISILPPQLPTITVLPPIKKQITIPMYQGYGAHYVQLDVGSSNPQPQTFLLDTGSASIGVPCNECIDCGSKRSHADFNQNLSRSYQESTCEDCHMGKCDLDTGRCMIETNYLGGCSWSGKEGTDWAVPSFGDGWQQRHKDHNFSPSSITSIGEASSATNRLRTIIGTEENDISEVKSSSSSSSSKSHSTTPFDFDVIRHKFKLDFACMTSTGGQFKTQLSNGIAGMGLSTLSLWMQMYNNRAIDTKQFSMCVSKNLFFGEIAGALTLGGNDERLNQSPMRYMQLHSEDGMHGVGIRKIHVHKSGGETIADMDFTKLDDFEHVKVDSATLNDGGVILDSGTTNTYLSEKLRPALDEAWLEVTGQKFPTEPIKISSAEIKKWPTLVFQMKGPEKSINLDIDRTTSDMKVAFPSSRYMQLNARTKMFEPRFILGEDYGNIIGENFMRGHNVFFDVDNWLVGFADSDCDYKYLETGTPSEKVDPYISRKDLNTLVRSHMCEKNKWICIVLSFIDSLYLIFLLAAAAIVLQSYIETRRKIRILSVESLRNEDGEKDQSKRSTKDWAKLLQKNSFEPCEIC</sequence>
<dbReference type="EMBL" id="HBIO01007093">
    <property type="protein sequence ID" value="CAE0460423.1"/>
    <property type="molecule type" value="Transcribed_RNA"/>
</dbReference>
<dbReference type="SUPFAM" id="SSF50630">
    <property type="entry name" value="Acid proteases"/>
    <property type="match status" value="1"/>
</dbReference>
<keyword evidence="7" id="KW-0064">Aspartyl protease</keyword>
<evidence type="ECO:0000256" key="2">
    <source>
        <dbReference type="ARBA" id="ARBA00022670"/>
    </source>
</evidence>
<protein>
    <recommendedName>
        <fullName evidence="10">Peptidase A1 domain-containing protein</fullName>
    </recommendedName>
</protein>
<accession>A0A7S3PYZ2</accession>
<evidence type="ECO:0000256" key="4">
    <source>
        <dbReference type="ARBA" id="ARBA00022801"/>
    </source>
</evidence>
<dbReference type="InterPro" id="IPR001461">
    <property type="entry name" value="Aspartic_peptidase_A1"/>
</dbReference>
<evidence type="ECO:0000256" key="5">
    <source>
        <dbReference type="ARBA" id="ARBA00046288"/>
    </source>
</evidence>
<dbReference type="AlphaFoldDB" id="A0A7S3PYZ2"/>
<dbReference type="PROSITE" id="PS51767">
    <property type="entry name" value="PEPTIDASE_A1"/>
    <property type="match status" value="1"/>
</dbReference>
<feature type="region of interest" description="Disordered" evidence="8">
    <location>
        <begin position="230"/>
        <end position="252"/>
    </location>
</feature>
<dbReference type="GO" id="GO:0006508">
    <property type="term" value="P:proteolysis"/>
    <property type="evidence" value="ECO:0007669"/>
    <property type="project" value="UniProtKB-KW"/>
</dbReference>
<keyword evidence="3" id="KW-0732">Signal</keyword>
<dbReference type="PROSITE" id="PS00141">
    <property type="entry name" value="ASP_PROTEASE"/>
    <property type="match status" value="1"/>
</dbReference>
<reference evidence="11" key="1">
    <citation type="submission" date="2021-01" db="EMBL/GenBank/DDBJ databases">
        <authorList>
            <person name="Corre E."/>
            <person name="Pelletier E."/>
            <person name="Niang G."/>
            <person name="Scheremetjew M."/>
            <person name="Finn R."/>
            <person name="Kale V."/>
            <person name="Holt S."/>
            <person name="Cochrane G."/>
            <person name="Meng A."/>
            <person name="Brown T."/>
            <person name="Cohen L."/>
        </authorList>
    </citation>
    <scope>NUCLEOTIDE SEQUENCE</scope>
    <source>
        <strain evidence="11">MM31A-1</strain>
    </source>
</reference>
<proteinExistence type="inferred from homology"/>
<dbReference type="InterPro" id="IPR001969">
    <property type="entry name" value="Aspartic_peptidase_AS"/>
</dbReference>
<dbReference type="Gene3D" id="2.40.70.10">
    <property type="entry name" value="Acid Proteases"/>
    <property type="match status" value="2"/>
</dbReference>
<evidence type="ECO:0000256" key="7">
    <source>
        <dbReference type="RuleBase" id="RU000454"/>
    </source>
</evidence>
<dbReference type="PANTHER" id="PTHR13683:SF375">
    <property type="entry name" value="PEPTIDASE A1 DOMAIN-CONTAINING PROTEIN"/>
    <property type="match status" value="1"/>
</dbReference>
<evidence type="ECO:0000313" key="11">
    <source>
        <dbReference type="EMBL" id="CAE0460423.1"/>
    </source>
</evidence>
<keyword evidence="9" id="KW-1133">Transmembrane helix</keyword>
<comment type="similarity">
    <text evidence="1 7">Belongs to the peptidase A1 family.</text>
</comment>
<feature type="active site" evidence="6">
    <location>
        <position position="114"/>
    </location>
</feature>
<evidence type="ECO:0000259" key="10">
    <source>
        <dbReference type="PROSITE" id="PS51767"/>
    </source>
</evidence>
<dbReference type="PANTHER" id="PTHR13683">
    <property type="entry name" value="ASPARTYL PROTEASES"/>
    <property type="match status" value="1"/>
</dbReference>
<comment type="subcellular location">
    <subcellularLocation>
        <location evidence="5">Endomembrane system</location>
        <topology evidence="5">Single-pass type I membrane protein</topology>
    </subcellularLocation>
</comment>
<feature type="transmembrane region" description="Helical" evidence="9">
    <location>
        <begin position="563"/>
        <end position="587"/>
    </location>
</feature>
<dbReference type="GO" id="GO:0004190">
    <property type="term" value="F:aspartic-type endopeptidase activity"/>
    <property type="evidence" value="ECO:0007669"/>
    <property type="project" value="UniProtKB-KW"/>
</dbReference>
<keyword evidence="9" id="KW-0472">Membrane</keyword>
<dbReference type="InterPro" id="IPR034164">
    <property type="entry name" value="Pepsin-like_dom"/>
</dbReference>